<proteinExistence type="predicted"/>
<dbReference type="EC" id="1.5.3.19" evidence="4"/>
<gene>
    <name evidence="4" type="primary">mlr</name>
    <name evidence="4" type="ORF">DEAC_c15020</name>
</gene>
<feature type="domain" description="FAD dependent oxidoreductase" evidence="3">
    <location>
        <begin position="11"/>
        <end position="359"/>
    </location>
</feature>
<dbReference type="Gene3D" id="3.30.9.10">
    <property type="entry name" value="D-Amino Acid Oxidase, subunit A, domain 2"/>
    <property type="match status" value="1"/>
</dbReference>
<keyword evidence="2" id="KW-0812">Transmembrane</keyword>
<dbReference type="PANTHER" id="PTHR13847">
    <property type="entry name" value="SARCOSINE DEHYDROGENASE-RELATED"/>
    <property type="match status" value="1"/>
</dbReference>
<evidence type="ECO:0000256" key="2">
    <source>
        <dbReference type="SAM" id="Phobius"/>
    </source>
</evidence>
<dbReference type="InterPro" id="IPR036188">
    <property type="entry name" value="FAD/NAD-bd_sf"/>
</dbReference>
<evidence type="ECO:0000313" key="4">
    <source>
        <dbReference type="EMBL" id="KLU66834.1"/>
    </source>
</evidence>
<keyword evidence="2" id="KW-0472">Membrane</keyword>
<dbReference type="Gene3D" id="3.50.50.60">
    <property type="entry name" value="FAD/NAD(P)-binding domain"/>
    <property type="match status" value="1"/>
</dbReference>
<reference evidence="4 5" key="1">
    <citation type="submission" date="2015-06" db="EMBL/GenBank/DDBJ databases">
        <title>Draft genome of the moderately acidophilic sulfate reducer Candidatus Desulfosporosinus acididurans strain M1.</title>
        <authorList>
            <person name="Poehlein A."/>
            <person name="Petzsch P."/>
            <person name="Johnson B.D."/>
            <person name="Schloemann M."/>
            <person name="Daniel R."/>
            <person name="Muehling M."/>
        </authorList>
    </citation>
    <scope>NUCLEOTIDE SEQUENCE [LARGE SCALE GENOMIC DNA]</scope>
    <source>
        <strain evidence="4 5">M1</strain>
    </source>
</reference>
<accession>A0A0J1FTN8</accession>
<dbReference type="SUPFAM" id="SSF51905">
    <property type="entry name" value="FAD/NAD(P)-binding domain"/>
    <property type="match status" value="1"/>
</dbReference>
<dbReference type="PANTHER" id="PTHR13847:SF287">
    <property type="entry name" value="FAD-DEPENDENT OXIDOREDUCTASE DOMAIN-CONTAINING PROTEIN 1"/>
    <property type="match status" value="1"/>
</dbReference>
<evidence type="ECO:0000259" key="3">
    <source>
        <dbReference type="Pfam" id="PF01266"/>
    </source>
</evidence>
<dbReference type="GO" id="GO:0005737">
    <property type="term" value="C:cytoplasm"/>
    <property type="evidence" value="ECO:0007669"/>
    <property type="project" value="TreeGrafter"/>
</dbReference>
<keyword evidence="1 4" id="KW-0560">Oxidoreductase</keyword>
<keyword evidence="5" id="KW-1185">Reference proteome</keyword>
<keyword evidence="2" id="KW-1133">Transmembrane helix</keyword>
<dbReference type="STRING" id="476652.DEAC_c15020"/>
<dbReference type="PATRIC" id="fig|476652.3.peg.1548"/>
<dbReference type="RefSeq" id="WP_047809353.1">
    <property type="nucleotide sequence ID" value="NZ_LDZY01000004.1"/>
</dbReference>
<organism evidence="4 5">
    <name type="scientific">Desulfosporosinus acididurans</name>
    <dbReference type="NCBI Taxonomy" id="476652"/>
    <lineage>
        <taxon>Bacteria</taxon>
        <taxon>Bacillati</taxon>
        <taxon>Bacillota</taxon>
        <taxon>Clostridia</taxon>
        <taxon>Eubacteriales</taxon>
        <taxon>Desulfitobacteriaceae</taxon>
        <taxon>Desulfosporosinus</taxon>
    </lineage>
</organism>
<dbReference type="InterPro" id="IPR006076">
    <property type="entry name" value="FAD-dep_OxRdtase"/>
</dbReference>
<dbReference type="EMBL" id="LDZY01000004">
    <property type="protein sequence ID" value="KLU66834.1"/>
    <property type="molecule type" value="Genomic_DNA"/>
</dbReference>
<dbReference type="GO" id="GO:0102317">
    <property type="term" value="F:4-methylaminobutyrate oxidase (demethylating) activity"/>
    <property type="evidence" value="ECO:0007669"/>
    <property type="project" value="UniProtKB-EC"/>
</dbReference>
<protein>
    <submittedName>
        <fullName evidence="4">4-methylaminobutanoate oxidase (Formaldehyde-forming)</fullName>
        <ecNumber evidence="4">1.5.3.19</ecNumber>
    </submittedName>
</protein>
<name>A0A0J1FTN8_9FIRM</name>
<dbReference type="Pfam" id="PF01266">
    <property type="entry name" value="DAO"/>
    <property type="match status" value="1"/>
</dbReference>
<comment type="caution">
    <text evidence="4">The sequence shown here is derived from an EMBL/GenBank/DDBJ whole genome shotgun (WGS) entry which is preliminary data.</text>
</comment>
<dbReference type="AlphaFoldDB" id="A0A0J1FTN8"/>
<feature type="transmembrane region" description="Helical" evidence="2">
    <location>
        <begin position="12"/>
        <end position="29"/>
    </location>
</feature>
<evidence type="ECO:0000256" key="1">
    <source>
        <dbReference type="ARBA" id="ARBA00023002"/>
    </source>
</evidence>
<sequence length="390" mass="42601">MNQNSKQPNPDVIIIGAGIIGLSIAYHILKLDPQCSIIVLEKEKLLGLGSTGTCTGGIRYQFTSPLLRNLSLQSRDFFLNFETVFDVPCWYRERGYLMLASQESIWSELKNTAEQAKIEGIPVNLFSQADLEKNFPYLQQGRYLGGTLGKWDAYADPYAVLVALYAWVRRRGVTVSFEQEVTKIITQGDSIQGVETTKGTICSPKVVNASGPFAAGLAATAGIKLPVQPFRRQVYVCTNPKDVPPAAPLIVDLASGFYLHQEASGKTILLGGTDNDTRPGMKETIDKSLAEDFFLAAMEAIPSALNIKWLRTYTGIREQTGDFHPILGEVPELRGFFAASGLSGHGFMHAPAIGRILADQILKGSSAEVDSVLLFSKRFSRGSLSEALVF</sequence>
<evidence type="ECO:0000313" key="5">
    <source>
        <dbReference type="Proteomes" id="UP000036356"/>
    </source>
</evidence>
<dbReference type="Proteomes" id="UP000036356">
    <property type="component" value="Unassembled WGS sequence"/>
</dbReference>